<dbReference type="KEGG" id="lfi:LFML04_0530"/>
<dbReference type="Proteomes" id="UP000006177">
    <property type="component" value="Chromosome"/>
</dbReference>
<proteinExistence type="predicted"/>
<evidence type="ECO:0000313" key="2">
    <source>
        <dbReference type="Proteomes" id="UP000006177"/>
    </source>
</evidence>
<accession>J9ZAP0</accession>
<dbReference type="STRING" id="1048260.LFML04_0530"/>
<dbReference type="AlphaFoldDB" id="J9ZAP0"/>
<name>J9ZAP0_LEPFM</name>
<sequence>MIFQCRVDENIDVVRLTIEPMGKNGIPPISMYSTPASFNSRQTRTTSSHVAGLVKFSSWFSILILPQFFR</sequence>
<gene>
    <name evidence="1" type="ordered locus">LFML04_0530</name>
</gene>
<dbReference type="HOGENOM" id="CLU_2752939_0_0_0"/>
<organism evidence="1 2">
    <name type="scientific">Leptospirillum ferriphilum (strain ML-04)</name>
    <dbReference type="NCBI Taxonomy" id="1048260"/>
    <lineage>
        <taxon>Bacteria</taxon>
        <taxon>Pseudomonadati</taxon>
        <taxon>Nitrospirota</taxon>
        <taxon>Nitrospiria</taxon>
        <taxon>Nitrospirales</taxon>
        <taxon>Nitrospiraceae</taxon>
        <taxon>Leptospirillum</taxon>
    </lineage>
</organism>
<reference evidence="1 2" key="1">
    <citation type="journal article" date="2011" name="J. Microbiol.">
        <title>Complete genome of Leptospirillum ferriphilum ML-04 provides insight into its physiology and environmental adaptation.</title>
        <authorList>
            <person name="Mi S."/>
            <person name="Song J."/>
            <person name="Lin J."/>
            <person name="Che Y."/>
            <person name="Zheng H."/>
            <person name="Lin J."/>
        </authorList>
    </citation>
    <scope>NUCLEOTIDE SEQUENCE [LARGE SCALE GENOMIC DNA]</scope>
    <source>
        <strain evidence="1 2">ML-04</strain>
    </source>
</reference>
<dbReference type="EMBL" id="CP002919">
    <property type="protein sequence ID" value="AFS52767.1"/>
    <property type="molecule type" value="Genomic_DNA"/>
</dbReference>
<protein>
    <submittedName>
        <fullName evidence="1">Uncharacterized protein</fullName>
    </submittedName>
</protein>
<evidence type="ECO:0000313" key="1">
    <source>
        <dbReference type="EMBL" id="AFS52767.1"/>
    </source>
</evidence>